<feature type="domain" description="Peptidase S1" evidence="2">
    <location>
        <begin position="87"/>
        <end position="234"/>
    </location>
</feature>
<proteinExistence type="predicted"/>
<dbReference type="Gene3D" id="2.40.10.10">
    <property type="entry name" value="Trypsin-like serine proteases"/>
    <property type="match status" value="2"/>
</dbReference>
<dbReference type="EMBL" id="JAOPHQ010001435">
    <property type="protein sequence ID" value="KAK0150803.1"/>
    <property type="molecule type" value="Genomic_DNA"/>
</dbReference>
<dbReference type="PANTHER" id="PTHR24271">
    <property type="entry name" value="KALLIKREIN-RELATED"/>
    <property type="match status" value="1"/>
</dbReference>
<dbReference type="Pfam" id="PF00089">
    <property type="entry name" value="Trypsin"/>
    <property type="match status" value="1"/>
</dbReference>
<organism evidence="3 4">
    <name type="scientific">Merluccius polli</name>
    <name type="common">Benguela hake</name>
    <name type="synonym">Merluccius cadenati</name>
    <dbReference type="NCBI Taxonomy" id="89951"/>
    <lineage>
        <taxon>Eukaryota</taxon>
        <taxon>Metazoa</taxon>
        <taxon>Chordata</taxon>
        <taxon>Craniata</taxon>
        <taxon>Vertebrata</taxon>
        <taxon>Euteleostomi</taxon>
        <taxon>Actinopterygii</taxon>
        <taxon>Neopterygii</taxon>
        <taxon>Teleostei</taxon>
        <taxon>Neoteleostei</taxon>
        <taxon>Acanthomorphata</taxon>
        <taxon>Zeiogadaria</taxon>
        <taxon>Gadariae</taxon>
        <taxon>Gadiformes</taxon>
        <taxon>Gadoidei</taxon>
        <taxon>Merlucciidae</taxon>
        <taxon>Merluccius</taxon>
    </lineage>
</organism>
<dbReference type="InterPro" id="IPR009003">
    <property type="entry name" value="Peptidase_S1_PA"/>
</dbReference>
<dbReference type="InterPro" id="IPR043504">
    <property type="entry name" value="Peptidase_S1_PA_chymotrypsin"/>
</dbReference>
<accession>A0AA47N1R8</accession>
<dbReference type="PANTHER" id="PTHR24271:SF47">
    <property type="entry name" value="KALLIKREIN-1"/>
    <property type="match status" value="1"/>
</dbReference>
<dbReference type="SMART" id="SM00020">
    <property type="entry name" value="Tryp_SPc"/>
    <property type="match status" value="1"/>
</dbReference>
<dbReference type="PROSITE" id="PS50240">
    <property type="entry name" value="TRYPSIN_DOM"/>
    <property type="match status" value="1"/>
</dbReference>
<protein>
    <submittedName>
        <fullName evidence="3">Trypsinogen-like protein 3</fullName>
    </submittedName>
</protein>
<dbReference type="GO" id="GO:0030141">
    <property type="term" value="C:secretory granule"/>
    <property type="evidence" value="ECO:0007669"/>
    <property type="project" value="TreeGrafter"/>
</dbReference>
<evidence type="ECO:0000313" key="4">
    <source>
        <dbReference type="Proteomes" id="UP001174136"/>
    </source>
</evidence>
<evidence type="ECO:0000256" key="1">
    <source>
        <dbReference type="ARBA" id="ARBA00023157"/>
    </source>
</evidence>
<comment type="caution">
    <text evidence="3">The sequence shown here is derived from an EMBL/GenBank/DDBJ whole genome shotgun (WGS) entry which is preliminary data.</text>
</comment>
<dbReference type="SUPFAM" id="SSF50494">
    <property type="entry name" value="Trypsin-like serine proteases"/>
    <property type="match status" value="1"/>
</dbReference>
<name>A0AA47N1R8_MERPO</name>
<sequence>MEELEMKVELNNQNFLVYWCSGVQYDLWSVIKELDRQTRYNHYTTIDSATRRAPLSTQVLDIMMKLILLGITLGLAAWCAEASPVKVDKGCQPNARPWHVYLHGEGVSCSGALINKWWIVTSYECNPRPNSSIASLGEHDLMVDEGTEQYIQVAEVIQHSPYRSPLHSLTMVRLSQPAQLNQYIRPIPLPTRCPLPWESCRVSGWGSTNPYPCEWTRKPAIGLFPTTTNTLLVI</sequence>
<evidence type="ECO:0000259" key="2">
    <source>
        <dbReference type="PROSITE" id="PS50240"/>
    </source>
</evidence>
<keyword evidence="4" id="KW-1185">Reference proteome</keyword>
<dbReference type="InterPro" id="IPR001254">
    <property type="entry name" value="Trypsin_dom"/>
</dbReference>
<reference evidence="3" key="1">
    <citation type="journal article" date="2023" name="Front. Mar. Sci.">
        <title>A new Merluccius polli reference genome to investigate the effects of global change in West African waters.</title>
        <authorList>
            <person name="Mateo J.L."/>
            <person name="Blanco-Fernandez C."/>
            <person name="Garcia-Vazquez E."/>
            <person name="Machado-Schiaffino G."/>
        </authorList>
    </citation>
    <scope>NUCLEOTIDE SEQUENCE</scope>
    <source>
        <strain evidence="3">C29</strain>
        <tissue evidence="3">Fin</tissue>
    </source>
</reference>
<keyword evidence="1" id="KW-1015">Disulfide bond</keyword>
<dbReference type="GO" id="GO:0006508">
    <property type="term" value="P:proteolysis"/>
    <property type="evidence" value="ECO:0007669"/>
    <property type="project" value="InterPro"/>
</dbReference>
<dbReference type="AlphaFoldDB" id="A0AA47N1R8"/>
<gene>
    <name evidence="3" type="primary">trp3</name>
    <name evidence="3" type="ORF">N1851_008069</name>
</gene>
<dbReference type="GO" id="GO:0004252">
    <property type="term" value="F:serine-type endopeptidase activity"/>
    <property type="evidence" value="ECO:0007669"/>
    <property type="project" value="InterPro"/>
</dbReference>
<evidence type="ECO:0000313" key="3">
    <source>
        <dbReference type="EMBL" id="KAK0150803.1"/>
    </source>
</evidence>
<dbReference type="Proteomes" id="UP001174136">
    <property type="component" value="Unassembled WGS sequence"/>
</dbReference>